<keyword evidence="2" id="KW-0472">Membrane</keyword>
<dbReference type="RefSeq" id="WP_131820783.1">
    <property type="nucleotide sequence ID" value="NZ_FOOX01000014.1"/>
</dbReference>
<feature type="transmembrane region" description="Helical" evidence="2">
    <location>
        <begin position="84"/>
        <end position="106"/>
    </location>
</feature>
<dbReference type="Proteomes" id="UP000199337">
    <property type="component" value="Unassembled WGS sequence"/>
</dbReference>
<evidence type="ECO:0008006" key="5">
    <source>
        <dbReference type="Google" id="ProtNLM"/>
    </source>
</evidence>
<feature type="transmembrane region" description="Helical" evidence="2">
    <location>
        <begin position="12"/>
        <end position="33"/>
    </location>
</feature>
<evidence type="ECO:0000256" key="1">
    <source>
        <dbReference type="SAM" id="MobiDB-lite"/>
    </source>
</evidence>
<feature type="transmembrane region" description="Helical" evidence="2">
    <location>
        <begin position="178"/>
        <end position="196"/>
    </location>
</feature>
<accession>A0A1I2WQH1</accession>
<dbReference type="AlphaFoldDB" id="A0A1I2WQH1"/>
<feature type="transmembrane region" description="Helical" evidence="2">
    <location>
        <begin position="39"/>
        <end position="72"/>
    </location>
</feature>
<organism evidence="3 4">
    <name type="scientific">Desulfotruncus arcticus DSM 17038</name>
    <dbReference type="NCBI Taxonomy" id="1121424"/>
    <lineage>
        <taxon>Bacteria</taxon>
        <taxon>Bacillati</taxon>
        <taxon>Bacillota</taxon>
        <taxon>Clostridia</taxon>
        <taxon>Eubacteriales</taxon>
        <taxon>Desulfallaceae</taxon>
        <taxon>Desulfotruncus</taxon>
    </lineage>
</organism>
<gene>
    <name evidence="3" type="ORF">SAMN05660649_03561</name>
</gene>
<feature type="transmembrane region" description="Helical" evidence="2">
    <location>
        <begin position="135"/>
        <end position="157"/>
    </location>
</feature>
<feature type="transmembrane region" description="Helical" evidence="2">
    <location>
        <begin position="270"/>
        <end position="288"/>
    </location>
</feature>
<keyword evidence="2" id="KW-0812">Transmembrane</keyword>
<reference evidence="4" key="1">
    <citation type="submission" date="2016-10" db="EMBL/GenBank/DDBJ databases">
        <authorList>
            <person name="Varghese N."/>
            <person name="Submissions S."/>
        </authorList>
    </citation>
    <scope>NUCLEOTIDE SEQUENCE [LARGE SCALE GENOMIC DNA]</scope>
    <source>
        <strain evidence="4">DSM 17038</strain>
    </source>
</reference>
<dbReference type="STRING" id="341036.SAMN05660649_03561"/>
<feature type="transmembrane region" description="Helical" evidence="2">
    <location>
        <begin position="294"/>
        <end position="319"/>
    </location>
</feature>
<feature type="transmembrane region" description="Helical" evidence="2">
    <location>
        <begin position="456"/>
        <end position="479"/>
    </location>
</feature>
<feature type="transmembrane region" description="Helical" evidence="2">
    <location>
        <begin position="374"/>
        <end position="392"/>
    </location>
</feature>
<proteinExistence type="predicted"/>
<protein>
    <recommendedName>
        <fullName evidence="5">Di-and tricarboxylate transporter</fullName>
    </recommendedName>
</protein>
<feature type="compositionally biased region" description="Polar residues" evidence="1">
    <location>
        <begin position="233"/>
        <end position="247"/>
    </location>
</feature>
<dbReference type="EMBL" id="FOOX01000014">
    <property type="protein sequence ID" value="SFH02889.1"/>
    <property type="molecule type" value="Genomic_DNA"/>
</dbReference>
<sequence>MASKVLKLIRGYSIFITGLLYIVTALLGVGNWHGILSVATLLVIVQCITVTTGLTRFVGYGLFFIGSALLIYNDSTMSTWFNAIIQNGMVLTLIVFVPLMGLPLSFPKYHAALESMLQKSITGSRSGIYLLGHGISHLLGSVMNIACISITYSVLIIGTGGKYRNMLARAAMRGYGGILFWSPNSAAVGVVLAYWGDDLVDLILYGLPLALLTLVVGWLENRVRYGAAGRKPASNSPGTSNSNERLGASVQQPDSAAAGGSNINNDENRYIKQLVVGITAMLAIIILLDMLTSISILALVPLVALIVPLIWVVLTGDMANYSFEFKKYLTEMIPQMSNEATIFLGAGFFAVAVGVSPIGHYLPLLFKSVAGNATLVLLLTGVLIIGLSLFGLHPMLTTTSILTAFTPQALGLSFPFMAMAILGSFGLAVTCSPFSAGNLNVAAIVGKDSTEVSIKWQLAYTLLMFLVLVIYLNVIKLLFGI</sequence>
<evidence type="ECO:0000313" key="3">
    <source>
        <dbReference type="EMBL" id="SFH02889.1"/>
    </source>
</evidence>
<dbReference type="OrthoDB" id="3171527at2"/>
<keyword evidence="2" id="KW-1133">Transmembrane helix</keyword>
<feature type="transmembrane region" description="Helical" evidence="2">
    <location>
        <begin position="340"/>
        <end position="362"/>
    </location>
</feature>
<name>A0A1I2WQH1_9FIRM</name>
<evidence type="ECO:0000256" key="2">
    <source>
        <dbReference type="SAM" id="Phobius"/>
    </source>
</evidence>
<feature type="region of interest" description="Disordered" evidence="1">
    <location>
        <begin position="228"/>
        <end position="247"/>
    </location>
</feature>
<feature type="transmembrane region" description="Helical" evidence="2">
    <location>
        <begin position="412"/>
        <end position="436"/>
    </location>
</feature>
<keyword evidence="4" id="KW-1185">Reference proteome</keyword>
<feature type="transmembrane region" description="Helical" evidence="2">
    <location>
        <begin position="202"/>
        <end position="221"/>
    </location>
</feature>
<evidence type="ECO:0000313" key="4">
    <source>
        <dbReference type="Proteomes" id="UP000199337"/>
    </source>
</evidence>